<dbReference type="AlphaFoldDB" id="K9CXE2"/>
<comment type="caution">
    <text evidence="3">The sequence shown here is derived from an EMBL/GenBank/DDBJ whole genome shotgun (WGS) entry which is preliminary data.</text>
</comment>
<gene>
    <name evidence="3" type="ORF">HMPREF9718_03144</name>
</gene>
<organism evidence="3 4">
    <name type="scientific">Sphingobium yanoikuyae ATCC 51230</name>
    <dbReference type="NCBI Taxonomy" id="883163"/>
    <lineage>
        <taxon>Bacteria</taxon>
        <taxon>Pseudomonadati</taxon>
        <taxon>Pseudomonadota</taxon>
        <taxon>Alphaproteobacteria</taxon>
        <taxon>Sphingomonadales</taxon>
        <taxon>Sphingomonadaceae</taxon>
        <taxon>Sphingobium</taxon>
    </lineage>
</organism>
<evidence type="ECO:0000259" key="2">
    <source>
        <dbReference type="PROSITE" id="PS50531"/>
    </source>
</evidence>
<dbReference type="Gene3D" id="1.10.10.60">
    <property type="entry name" value="Homeodomain-like"/>
    <property type="match status" value="1"/>
</dbReference>
<evidence type="ECO:0000313" key="3">
    <source>
        <dbReference type="EMBL" id="EKU75616.1"/>
    </source>
</evidence>
<dbReference type="EMBL" id="AGZU01000008">
    <property type="protein sequence ID" value="EKU75616.1"/>
    <property type="molecule type" value="Genomic_DNA"/>
</dbReference>
<dbReference type="Proteomes" id="UP000009887">
    <property type="component" value="Unassembled WGS sequence"/>
</dbReference>
<name>K9CXE2_SPHYA</name>
<dbReference type="InterPro" id="IPR017894">
    <property type="entry name" value="HTH_IS21_transposase_type"/>
</dbReference>
<evidence type="ECO:0000256" key="1">
    <source>
        <dbReference type="SAM" id="MobiDB-lite"/>
    </source>
</evidence>
<accession>K9CXE2</accession>
<evidence type="ECO:0000313" key="4">
    <source>
        <dbReference type="Proteomes" id="UP000009887"/>
    </source>
</evidence>
<feature type="domain" description="HTH IS21-type" evidence="2">
    <location>
        <begin position="3"/>
        <end position="65"/>
    </location>
</feature>
<reference evidence="3 4" key="1">
    <citation type="submission" date="2012-09" db="EMBL/GenBank/DDBJ databases">
        <title>The Genome Sequence of Sphingobium yanoikuyae ATCC 51230.</title>
        <authorList>
            <consortium name="The Broad Institute Genome Sequencing Platform"/>
            <person name="Earl A."/>
            <person name="Ward D."/>
            <person name="Feldgarden M."/>
            <person name="Gevers D."/>
            <person name="Huys G."/>
            <person name="Walker B."/>
            <person name="Young S.K."/>
            <person name="Zeng Q."/>
            <person name="Gargeya S."/>
            <person name="Fitzgerald M."/>
            <person name="Haas B."/>
            <person name="Abouelleil A."/>
            <person name="Alvarado L."/>
            <person name="Arachchi H.M."/>
            <person name="Berlin A.M."/>
            <person name="Chapman S.B."/>
            <person name="Goldberg J."/>
            <person name="Griggs A."/>
            <person name="Gujja S."/>
            <person name="Hansen M."/>
            <person name="Howarth C."/>
            <person name="Imamovic A."/>
            <person name="Larimer J."/>
            <person name="McCowen C."/>
            <person name="Montmayeur A."/>
            <person name="Murphy C."/>
            <person name="Neiman D."/>
            <person name="Pearson M."/>
            <person name="Priest M."/>
            <person name="Roberts A."/>
            <person name="Saif S."/>
            <person name="Shea T."/>
            <person name="Sisk P."/>
            <person name="Sykes S."/>
            <person name="Wortman J."/>
            <person name="Nusbaum C."/>
            <person name="Birren B."/>
        </authorList>
    </citation>
    <scope>NUCLEOTIDE SEQUENCE [LARGE SCALE GENOMIC DNA]</scope>
    <source>
        <strain evidence="3 4">ATCC 51230</strain>
    </source>
</reference>
<sequence length="208" mass="23987">MALLSVIRRWYFRDHLPIREIARRTGLSRNTIRKYLRSETIDPRFKVPDRPSKLNPFAEHLGAWLRRELGRSRKQKRTIKQFHADLVSLGYEGFYNRVAVAEGQPICAHQRIINRSHDGPGHTVYDWRHYLAVVQRKPGALRNGAPFLELPDAFQRLQRHLLRTPGGDREMVEILALVLHHDETGADGGHHGAGGWRSDQDPYPQSAL</sequence>
<dbReference type="PROSITE" id="PS50531">
    <property type="entry name" value="HTH_IS21"/>
    <property type="match status" value="1"/>
</dbReference>
<dbReference type="HOGENOM" id="CLU_1320234_0_0_5"/>
<keyword evidence="4" id="KW-1185">Reference proteome</keyword>
<proteinExistence type="predicted"/>
<protein>
    <submittedName>
        <fullName evidence="3">Transposase</fullName>
    </submittedName>
</protein>
<feature type="region of interest" description="Disordered" evidence="1">
    <location>
        <begin position="186"/>
        <end position="208"/>
    </location>
</feature>